<sequence length="60" mass="6945">MCKHLRLEKLAYLIEGHASTAKESGTILTGFPLKRDGLEREKRMKWAWLEALSLILKLHL</sequence>
<accession>A0A1Y0AZ83</accession>
<keyword evidence="1" id="KW-0496">Mitochondrion</keyword>
<name>A0A1Y0AZ83_9LAMI</name>
<geneLocation type="mitochondrion" evidence="1"/>
<dbReference type="EMBL" id="KY774314">
    <property type="protein sequence ID" value="ART30485.1"/>
    <property type="molecule type" value="Genomic_DNA"/>
</dbReference>
<dbReference type="AlphaFoldDB" id="A0A1Y0AZ83"/>
<proteinExistence type="predicted"/>
<evidence type="ECO:0000313" key="1">
    <source>
        <dbReference type="EMBL" id="ART30485.1"/>
    </source>
</evidence>
<protein>
    <submittedName>
        <fullName evidence="1">Uncharacterized protein</fullName>
    </submittedName>
</protein>
<organism evidence="1">
    <name type="scientific">Utricularia reniformis</name>
    <dbReference type="NCBI Taxonomy" id="192314"/>
    <lineage>
        <taxon>Eukaryota</taxon>
        <taxon>Viridiplantae</taxon>
        <taxon>Streptophyta</taxon>
        <taxon>Embryophyta</taxon>
        <taxon>Tracheophyta</taxon>
        <taxon>Spermatophyta</taxon>
        <taxon>Magnoliopsida</taxon>
        <taxon>eudicotyledons</taxon>
        <taxon>Gunneridae</taxon>
        <taxon>Pentapetalae</taxon>
        <taxon>asterids</taxon>
        <taxon>lamiids</taxon>
        <taxon>Lamiales</taxon>
        <taxon>Lentibulariaceae</taxon>
        <taxon>Utricularia</taxon>
    </lineage>
</organism>
<gene>
    <name evidence="1" type="ORF">AEK19_MT0206</name>
</gene>
<reference evidence="1" key="1">
    <citation type="submission" date="2017-03" db="EMBL/GenBank/DDBJ databases">
        <title>The mitochondrial genome of the carnivorous plant Utricularia reniformis (Lentibulariaceae): structure, comparative analysis and evolutionary landmarks.</title>
        <authorList>
            <person name="Silva S.R."/>
            <person name="Alvarenga D.O."/>
            <person name="Michael T.P."/>
            <person name="Miranda V.F.O."/>
            <person name="Varani A.M."/>
        </authorList>
    </citation>
    <scope>NUCLEOTIDE SEQUENCE</scope>
</reference>